<evidence type="ECO:0000313" key="1">
    <source>
        <dbReference type="EMBL" id="PKI39156.1"/>
    </source>
</evidence>
<sequence length="120" mass="13514">MAHETSEPRLVQRPRAPLALALAMFRHAKANRVQPASYDKAPCVINHLGINIDISGTSHGLLCLPTIYDVFQTLYADGHNPPIRAYEEVAERFYILTSPETYHQEEKKLTLRKEAQGNST</sequence>
<reference evidence="1 2" key="1">
    <citation type="submission" date="2017-11" db="EMBL/GenBank/DDBJ databases">
        <title>De-novo sequencing of pomegranate (Punica granatum L.) genome.</title>
        <authorList>
            <person name="Akparov Z."/>
            <person name="Amiraslanov A."/>
            <person name="Hajiyeva S."/>
            <person name="Abbasov M."/>
            <person name="Kaur K."/>
            <person name="Hamwieh A."/>
            <person name="Solovyev V."/>
            <person name="Salamov A."/>
            <person name="Braich B."/>
            <person name="Kosarev P."/>
            <person name="Mahmoud A."/>
            <person name="Hajiyev E."/>
            <person name="Babayeva S."/>
            <person name="Izzatullayeva V."/>
            <person name="Mammadov A."/>
            <person name="Mammadov A."/>
            <person name="Sharifova S."/>
            <person name="Ojaghi J."/>
            <person name="Eynullazada K."/>
            <person name="Bayramov B."/>
            <person name="Abdulazimova A."/>
            <person name="Shahmuradov I."/>
        </authorList>
    </citation>
    <scope>NUCLEOTIDE SEQUENCE [LARGE SCALE GENOMIC DNA]</scope>
    <source>
        <strain evidence="2">cv. AG2017</strain>
        <tissue evidence="1">Leaf</tissue>
    </source>
</reference>
<name>A0A2I0I6W1_PUNGR</name>
<keyword evidence="2" id="KW-1185">Reference proteome</keyword>
<proteinExistence type="predicted"/>
<comment type="caution">
    <text evidence="1">The sequence shown here is derived from an EMBL/GenBank/DDBJ whole genome shotgun (WGS) entry which is preliminary data.</text>
</comment>
<gene>
    <name evidence="1" type="ORF">CRG98_040457</name>
</gene>
<dbReference type="AlphaFoldDB" id="A0A2I0I6W1"/>
<accession>A0A2I0I6W1</accession>
<dbReference type="Proteomes" id="UP000233551">
    <property type="component" value="Unassembled WGS sequence"/>
</dbReference>
<protein>
    <submittedName>
        <fullName evidence="1">Uncharacterized protein</fullName>
    </submittedName>
</protein>
<evidence type="ECO:0000313" key="2">
    <source>
        <dbReference type="Proteomes" id="UP000233551"/>
    </source>
</evidence>
<organism evidence="1 2">
    <name type="scientific">Punica granatum</name>
    <name type="common">Pomegranate</name>
    <dbReference type="NCBI Taxonomy" id="22663"/>
    <lineage>
        <taxon>Eukaryota</taxon>
        <taxon>Viridiplantae</taxon>
        <taxon>Streptophyta</taxon>
        <taxon>Embryophyta</taxon>
        <taxon>Tracheophyta</taxon>
        <taxon>Spermatophyta</taxon>
        <taxon>Magnoliopsida</taxon>
        <taxon>eudicotyledons</taxon>
        <taxon>Gunneridae</taxon>
        <taxon>Pentapetalae</taxon>
        <taxon>rosids</taxon>
        <taxon>malvids</taxon>
        <taxon>Myrtales</taxon>
        <taxon>Lythraceae</taxon>
        <taxon>Punica</taxon>
    </lineage>
</organism>
<dbReference type="EMBL" id="PGOL01003880">
    <property type="protein sequence ID" value="PKI39156.1"/>
    <property type="molecule type" value="Genomic_DNA"/>
</dbReference>